<name>A0A7Y9W497_9BURK</name>
<protein>
    <submittedName>
        <fullName evidence="1">Uncharacterized protein</fullName>
    </submittedName>
</protein>
<evidence type="ECO:0000313" key="1">
    <source>
        <dbReference type="EMBL" id="NYH13914.1"/>
    </source>
</evidence>
<accession>A0A7Y9W497</accession>
<evidence type="ECO:0000313" key="2">
    <source>
        <dbReference type="Proteomes" id="UP000572540"/>
    </source>
</evidence>
<dbReference type="EMBL" id="JACCAU010000001">
    <property type="protein sequence ID" value="NYH13914.1"/>
    <property type="molecule type" value="Genomic_DNA"/>
</dbReference>
<proteinExistence type="predicted"/>
<dbReference type="AlphaFoldDB" id="A0A7Y9W497"/>
<dbReference type="Proteomes" id="UP000572540">
    <property type="component" value="Unassembled WGS sequence"/>
</dbReference>
<gene>
    <name evidence="1" type="ORF">GGD41_001142</name>
</gene>
<sequence>MHGRDVVLEPGEVGLADGKRRHARDKAFQRIAHLVRIRQRRLLREAPRLRGHRLRAFHIDALAGPDHQQAERFERGQRLAQRSAADLQFLGKLTLRRQQTAHRIDARFDPFANGRDGGVGDGVRGVFHRNSLESVVRPALYYAYRTLSRHIFAHSRYDPKRLEKQRVNTVP</sequence>
<organism evidence="1 2">
    <name type="scientific">Paraburkholderia bryophila</name>
    <dbReference type="NCBI Taxonomy" id="420952"/>
    <lineage>
        <taxon>Bacteria</taxon>
        <taxon>Pseudomonadati</taxon>
        <taxon>Pseudomonadota</taxon>
        <taxon>Betaproteobacteria</taxon>
        <taxon>Burkholderiales</taxon>
        <taxon>Burkholderiaceae</taxon>
        <taxon>Paraburkholderia</taxon>
    </lineage>
</organism>
<comment type="caution">
    <text evidence="1">The sequence shown here is derived from an EMBL/GenBank/DDBJ whole genome shotgun (WGS) entry which is preliminary data.</text>
</comment>
<reference evidence="1 2" key="1">
    <citation type="submission" date="2020-07" db="EMBL/GenBank/DDBJ databases">
        <title>Exploring microbial biodiversity for novel pathways involved in the catabolism of aromatic compounds derived from lignin.</title>
        <authorList>
            <person name="Elkins J."/>
        </authorList>
    </citation>
    <scope>NUCLEOTIDE SEQUENCE [LARGE SCALE GENOMIC DNA]</scope>
    <source>
        <strain evidence="1 2">H2C3B</strain>
    </source>
</reference>